<name>A0A176TGE3_9FLAO</name>
<evidence type="ECO:0000256" key="1">
    <source>
        <dbReference type="SAM" id="Phobius"/>
    </source>
</evidence>
<gene>
    <name evidence="2" type="ORF">LPB303_00200</name>
</gene>
<dbReference type="EMBL" id="LVWE01000001">
    <property type="protein sequence ID" value="OAD46711.1"/>
    <property type="molecule type" value="Genomic_DNA"/>
</dbReference>
<organism evidence="2 3">
    <name type="scientific">Polaribacter atrinae</name>
    <dbReference type="NCBI Taxonomy" id="1333662"/>
    <lineage>
        <taxon>Bacteria</taxon>
        <taxon>Pseudomonadati</taxon>
        <taxon>Bacteroidota</taxon>
        <taxon>Flavobacteriia</taxon>
        <taxon>Flavobacteriales</taxon>
        <taxon>Flavobacteriaceae</taxon>
    </lineage>
</organism>
<dbReference type="AlphaFoldDB" id="A0A176TGE3"/>
<accession>A0A176TGE3</accession>
<dbReference type="RefSeq" id="WP_068446921.1">
    <property type="nucleotide sequence ID" value="NZ_CANKUV010000001.1"/>
</dbReference>
<keyword evidence="1" id="KW-0472">Membrane</keyword>
<keyword evidence="3" id="KW-1185">Reference proteome</keyword>
<feature type="transmembrane region" description="Helical" evidence="1">
    <location>
        <begin position="69"/>
        <end position="88"/>
    </location>
</feature>
<sequence length="90" mass="10155">MAGGGFIAHMIASLNTNKRSHISTFDKIKSHKKSEKSELHFDKKASPSQLKKIKEEIIKENEIAFKRKVAILMLLIIVILIALNHIGYSL</sequence>
<keyword evidence="1" id="KW-1133">Transmembrane helix</keyword>
<dbReference type="Proteomes" id="UP000076923">
    <property type="component" value="Unassembled WGS sequence"/>
</dbReference>
<evidence type="ECO:0000313" key="3">
    <source>
        <dbReference type="Proteomes" id="UP000076923"/>
    </source>
</evidence>
<evidence type="ECO:0000313" key="2">
    <source>
        <dbReference type="EMBL" id="OAD46711.1"/>
    </source>
</evidence>
<dbReference type="STRING" id="1333662.LPB303_00200"/>
<protein>
    <submittedName>
        <fullName evidence="2">Uncharacterized protein</fullName>
    </submittedName>
</protein>
<comment type="caution">
    <text evidence="2">The sequence shown here is derived from an EMBL/GenBank/DDBJ whole genome shotgun (WGS) entry which is preliminary data.</text>
</comment>
<proteinExistence type="predicted"/>
<reference evidence="2 3" key="1">
    <citation type="submission" date="2016-02" db="EMBL/GenBank/DDBJ databases">
        <title>Draft genome sequence of Polaribacter atrinae KACC17473.</title>
        <authorList>
            <person name="Shin S.-K."/>
            <person name="Yi H."/>
        </authorList>
    </citation>
    <scope>NUCLEOTIDE SEQUENCE [LARGE SCALE GENOMIC DNA]</scope>
    <source>
        <strain evidence="2 3">KACC 17473</strain>
    </source>
</reference>
<keyword evidence="1" id="KW-0812">Transmembrane</keyword>